<dbReference type="EMBL" id="CP036348">
    <property type="protein sequence ID" value="QDV68759.1"/>
    <property type="molecule type" value="Genomic_DNA"/>
</dbReference>
<gene>
    <name evidence="5" type="primary">cfiA</name>
    <name evidence="5" type="ORF">Poly24_24720</name>
</gene>
<dbReference type="GO" id="GO:0006094">
    <property type="term" value="P:gluconeogenesis"/>
    <property type="evidence" value="ECO:0007669"/>
    <property type="project" value="TreeGrafter"/>
</dbReference>
<reference evidence="5 6" key="1">
    <citation type="submission" date="2019-02" db="EMBL/GenBank/DDBJ databases">
        <title>Deep-cultivation of Planctomycetes and their phenomic and genomic characterization uncovers novel biology.</title>
        <authorList>
            <person name="Wiegand S."/>
            <person name="Jogler M."/>
            <person name="Boedeker C."/>
            <person name="Pinto D."/>
            <person name="Vollmers J."/>
            <person name="Rivas-Marin E."/>
            <person name="Kohn T."/>
            <person name="Peeters S.H."/>
            <person name="Heuer A."/>
            <person name="Rast P."/>
            <person name="Oberbeckmann S."/>
            <person name="Bunk B."/>
            <person name="Jeske O."/>
            <person name="Meyerdierks A."/>
            <person name="Storesund J.E."/>
            <person name="Kallscheuer N."/>
            <person name="Luecker S."/>
            <person name="Lage O.M."/>
            <person name="Pohl T."/>
            <person name="Merkel B.J."/>
            <person name="Hornburger P."/>
            <person name="Mueller R.-W."/>
            <person name="Bruemmer F."/>
            <person name="Labrenz M."/>
            <person name="Spormann A.M."/>
            <person name="Op den Camp H."/>
            <person name="Overmann J."/>
            <person name="Amann R."/>
            <person name="Jetten M.S.M."/>
            <person name="Mascher T."/>
            <person name="Medema M.H."/>
            <person name="Devos D.P."/>
            <person name="Kaster A.-K."/>
            <person name="Ovreas L."/>
            <person name="Rohde M."/>
            <person name="Galperin M.Y."/>
            <person name="Jogler C."/>
        </authorList>
    </citation>
    <scope>NUCLEOTIDE SEQUENCE [LARGE SCALE GENOMIC DNA]</scope>
    <source>
        <strain evidence="5 6">Poly24</strain>
    </source>
</reference>
<sequence length="609" mass="64913">MAKKRIQFMCTAFRDGFQSVYGARVLTPDFLPAVEAARDAGISWLEAGGGARFQSLYFYCNEDAFDMMDAFRGAAGPDANLQTLARGVNVVGLDSQSSDIIDLHAKLFKKHGMTTIRNFDALNDVENLIHSGRCITDAGLKHQVCVTLMELPPGCTGAHDAAFYSDTLQKILDADIPFDAVCFKDASGTAVPSKVYETIAAARKMLPAGTFIHFHTHETAGVSVLANKAAIDAGADAIDLSMAPCSGGTCQPDILVMWHALRGTEYDLDVDVEKVRAAEEVFKDCMKDYFLPPEATAVEPLIPWSPMPGGALTANTQMLRDNNIMEKYPQIIAAMSDVVRKGGYGTSVTPVSQFYFQQAFNNVMFGPWKKIAEPYGKMVLGYFGKTPVPPDAAIVKLAEEQLSLPVTTRPVLELNDADPSKGIAAATAVLQEADLPVTDENIFIASTCKEKGVRFLQGKAELGIRKIDKAAEAATAAAAPAATTNGPAEYNVSVNGNDIFMAFEGNMVTVGGKVYRVAIKPESGGSATTNSAANGSTSSTDITSQMPGSVFKQLVQPGQKVREGESILILEAMKMEMEVASPIDGTVATVNVQVGDQVATGQVLATITA</sequence>
<evidence type="ECO:0000313" key="6">
    <source>
        <dbReference type="Proteomes" id="UP000315082"/>
    </source>
</evidence>
<dbReference type="PROSITE" id="PS00188">
    <property type="entry name" value="BIOTIN"/>
    <property type="match status" value="1"/>
</dbReference>
<dbReference type="Pfam" id="PF00364">
    <property type="entry name" value="Biotin_lipoyl"/>
    <property type="match status" value="1"/>
</dbReference>
<name>A0A518JT84_9BACT</name>
<dbReference type="InterPro" id="IPR055268">
    <property type="entry name" value="PCB-like"/>
</dbReference>
<dbReference type="InterPro" id="IPR000089">
    <property type="entry name" value="Biotin_lipoyl"/>
</dbReference>
<dbReference type="AlphaFoldDB" id="A0A518JT84"/>
<dbReference type="CDD" id="cd07937">
    <property type="entry name" value="DRE_TIM_PC_TC_5S"/>
    <property type="match status" value="1"/>
</dbReference>
<dbReference type="EC" id="6.4.1.7" evidence="5"/>
<dbReference type="GO" id="GO:0005737">
    <property type="term" value="C:cytoplasm"/>
    <property type="evidence" value="ECO:0007669"/>
    <property type="project" value="TreeGrafter"/>
</dbReference>
<protein>
    <submittedName>
        <fullName evidence="5">2-oxoglutarate carboxylase large subunit</fullName>
        <ecNumber evidence="5">6.4.1.7</ecNumber>
    </submittedName>
</protein>
<dbReference type="SUPFAM" id="SSF89000">
    <property type="entry name" value="post-HMGL domain-like"/>
    <property type="match status" value="1"/>
</dbReference>
<feature type="domain" description="Lipoyl-binding" evidence="3">
    <location>
        <begin position="531"/>
        <end position="608"/>
    </location>
</feature>
<dbReference type="PANTHER" id="PTHR43778:SF2">
    <property type="entry name" value="PYRUVATE CARBOXYLASE, MITOCHONDRIAL"/>
    <property type="match status" value="1"/>
</dbReference>
<dbReference type="InterPro" id="IPR003379">
    <property type="entry name" value="Carboxylase_cons_dom"/>
</dbReference>
<dbReference type="GO" id="GO:0034029">
    <property type="term" value="F:2-oxoglutarate carboxylase activity"/>
    <property type="evidence" value="ECO:0007669"/>
    <property type="project" value="UniProtKB-EC"/>
</dbReference>
<dbReference type="Gene3D" id="2.40.50.100">
    <property type="match status" value="1"/>
</dbReference>
<dbReference type="Pfam" id="PF00682">
    <property type="entry name" value="HMGL-like"/>
    <property type="match status" value="1"/>
</dbReference>
<dbReference type="GO" id="GO:0004736">
    <property type="term" value="F:pyruvate carboxylase activity"/>
    <property type="evidence" value="ECO:0007669"/>
    <property type="project" value="TreeGrafter"/>
</dbReference>
<dbReference type="InterPro" id="IPR000891">
    <property type="entry name" value="PYR_CT"/>
</dbReference>
<organism evidence="5 6">
    <name type="scientific">Rosistilla carotiformis</name>
    <dbReference type="NCBI Taxonomy" id="2528017"/>
    <lineage>
        <taxon>Bacteria</taxon>
        <taxon>Pseudomonadati</taxon>
        <taxon>Planctomycetota</taxon>
        <taxon>Planctomycetia</taxon>
        <taxon>Pirellulales</taxon>
        <taxon>Pirellulaceae</taxon>
        <taxon>Rosistilla</taxon>
    </lineage>
</organism>
<dbReference type="Gene3D" id="3.20.20.70">
    <property type="entry name" value="Aldolase class I"/>
    <property type="match status" value="1"/>
</dbReference>
<evidence type="ECO:0000313" key="5">
    <source>
        <dbReference type="EMBL" id="QDV68759.1"/>
    </source>
</evidence>
<keyword evidence="1" id="KW-0092">Biotin</keyword>
<dbReference type="PANTHER" id="PTHR43778">
    <property type="entry name" value="PYRUVATE CARBOXYLASE"/>
    <property type="match status" value="1"/>
</dbReference>
<dbReference type="SUPFAM" id="SSF51569">
    <property type="entry name" value="Aldolase"/>
    <property type="match status" value="1"/>
</dbReference>
<keyword evidence="5" id="KW-0436">Ligase</keyword>
<feature type="compositionally biased region" description="Low complexity" evidence="2">
    <location>
        <begin position="524"/>
        <end position="540"/>
    </location>
</feature>
<dbReference type="KEGG" id="rcf:Poly24_24720"/>
<dbReference type="PROSITE" id="PS50991">
    <property type="entry name" value="PYR_CT"/>
    <property type="match status" value="1"/>
</dbReference>
<dbReference type="InterPro" id="IPR001882">
    <property type="entry name" value="Biotin_BS"/>
</dbReference>
<dbReference type="InterPro" id="IPR011053">
    <property type="entry name" value="Single_hybrid_motif"/>
</dbReference>
<dbReference type="CDD" id="cd06850">
    <property type="entry name" value="biotinyl_domain"/>
    <property type="match status" value="1"/>
</dbReference>
<dbReference type="SUPFAM" id="SSF51230">
    <property type="entry name" value="Single hybrid motif"/>
    <property type="match status" value="1"/>
</dbReference>
<evidence type="ECO:0000256" key="2">
    <source>
        <dbReference type="SAM" id="MobiDB-lite"/>
    </source>
</evidence>
<keyword evidence="6" id="KW-1185">Reference proteome</keyword>
<dbReference type="Pfam" id="PF02436">
    <property type="entry name" value="PYC_OADA"/>
    <property type="match status" value="1"/>
</dbReference>
<evidence type="ECO:0000259" key="4">
    <source>
        <dbReference type="PROSITE" id="PS50991"/>
    </source>
</evidence>
<proteinExistence type="predicted"/>
<accession>A0A518JT84</accession>
<dbReference type="Proteomes" id="UP000315082">
    <property type="component" value="Chromosome"/>
</dbReference>
<feature type="domain" description="Pyruvate carboxyltransferase" evidence="4">
    <location>
        <begin position="6"/>
        <end position="276"/>
    </location>
</feature>
<evidence type="ECO:0000256" key="1">
    <source>
        <dbReference type="ARBA" id="ARBA00023267"/>
    </source>
</evidence>
<evidence type="ECO:0000259" key="3">
    <source>
        <dbReference type="PROSITE" id="PS50968"/>
    </source>
</evidence>
<dbReference type="PROSITE" id="PS50968">
    <property type="entry name" value="BIOTINYL_LIPOYL"/>
    <property type="match status" value="1"/>
</dbReference>
<dbReference type="FunFam" id="2.40.50.100:FF:000003">
    <property type="entry name" value="Acetyl-CoA carboxylase biotin carboxyl carrier protein"/>
    <property type="match status" value="1"/>
</dbReference>
<feature type="region of interest" description="Disordered" evidence="2">
    <location>
        <begin position="524"/>
        <end position="544"/>
    </location>
</feature>
<dbReference type="InterPro" id="IPR013785">
    <property type="entry name" value="Aldolase_TIM"/>
</dbReference>